<proteinExistence type="inferred from homology"/>
<organism evidence="6">
    <name type="scientific">Caldilinea aerophila</name>
    <dbReference type="NCBI Taxonomy" id="133453"/>
    <lineage>
        <taxon>Bacteria</taxon>
        <taxon>Bacillati</taxon>
        <taxon>Chloroflexota</taxon>
        <taxon>Caldilineae</taxon>
        <taxon>Caldilineales</taxon>
        <taxon>Caldilineaceae</taxon>
        <taxon>Caldilinea</taxon>
    </lineage>
</organism>
<dbReference type="EMBL" id="DSMG01000161">
    <property type="protein sequence ID" value="HDX32850.1"/>
    <property type="molecule type" value="Genomic_DNA"/>
</dbReference>
<dbReference type="SUPFAM" id="SSF53850">
    <property type="entry name" value="Periplasmic binding protein-like II"/>
    <property type="match status" value="1"/>
</dbReference>
<feature type="region of interest" description="Disordered" evidence="4">
    <location>
        <begin position="22"/>
        <end position="41"/>
    </location>
</feature>
<comment type="caution">
    <text evidence="6">The sequence shown here is derived from an EMBL/GenBank/DDBJ whole genome shotgun (WGS) entry which is preliminary data.</text>
</comment>
<evidence type="ECO:0000256" key="3">
    <source>
        <dbReference type="ARBA" id="ARBA00022729"/>
    </source>
</evidence>
<feature type="compositionally biased region" description="Low complexity" evidence="4">
    <location>
        <begin position="31"/>
        <end position="40"/>
    </location>
</feature>
<dbReference type="InterPro" id="IPR006059">
    <property type="entry name" value="SBP"/>
</dbReference>
<dbReference type="PANTHER" id="PTHR43649">
    <property type="entry name" value="ARABINOSE-BINDING PROTEIN-RELATED"/>
    <property type="match status" value="1"/>
</dbReference>
<evidence type="ECO:0000256" key="1">
    <source>
        <dbReference type="ARBA" id="ARBA00008520"/>
    </source>
</evidence>
<keyword evidence="3 5" id="KW-0732">Signal</keyword>
<feature type="chain" id="PRO_5028107065" evidence="5">
    <location>
        <begin position="16"/>
        <end position="494"/>
    </location>
</feature>
<evidence type="ECO:0000256" key="2">
    <source>
        <dbReference type="ARBA" id="ARBA00022448"/>
    </source>
</evidence>
<evidence type="ECO:0000256" key="5">
    <source>
        <dbReference type="SAM" id="SignalP"/>
    </source>
</evidence>
<gene>
    <name evidence="6" type="ORF">ENQ20_15385</name>
</gene>
<dbReference type="AlphaFoldDB" id="A0A7C1JZA6"/>
<keyword evidence="2" id="KW-0813">Transport</keyword>
<dbReference type="InterPro" id="IPR050490">
    <property type="entry name" value="Bact_solute-bd_prot1"/>
</dbReference>
<dbReference type="Gene3D" id="3.40.190.10">
    <property type="entry name" value="Periplasmic binding protein-like II"/>
    <property type="match status" value="2"/>
</dbReference>
<name>A0A7C1JZA6_9CHLR</name>
<accession>A0A7C1JZA6</accession>
<feature type="signal peptide" evidence="5">
    <location>
        <begin position="1"/>
        <end position="15"/>
    </location>
</feature>
<sequence length="494" mass="54974">MAAVGVAAVAANALAACAPAGAPAGGGSPGPAGTSPLAGTVGDEMRGKTIELSLAVIAGWPPSQLPVEMFPKFAEMAKEKYGYTVTVRKTEAPFAALFQKVAPTLASRSQEFNLIVSDSQWLGALAEPGWIVRADDVYALNPELDIEPFSSLVVETYQVYPDGSGQRWGFPQMPDTQGIFVRKDMLEDPAEQAAFEARYGRKLPTTYEELEPLTVQEWEPIFEFFTRPEQDFYGTAAQYSKEYDFFSCAYHPYVYATGGDIWDKTTGNVVGVLNTDANAAQLEYFRSLQKYQPPGSPDFGIGEMIDLFTQGKVFSAFNWLAVGLFMIPPELEGKVLALPHPKFIFPDGERKVIGAMGGQPWVINAFNDDDHMRVCIDFLKWWYQDDTQEEFVQRGGLPWSKKGVNAPGFEELKPYTRAFKYMLEEGRSRDFWHLPEYAELLAIQQEAYSAYASGQVNDPKRVLDYIAGRQQALLFEKGRTQTPPPDELRNLTLM</sequence>
<evidence type="ECO:0000313" key="6">
    <source>
        <dbReference type="EMBL" id="HDX32850.1"/>
    </source>
</evidence>
<dbReference type="Pfam" id="PF13416">
    <property type="entry name" value="SBP_bac_8"/>
    <property type="match status" value="1"/>
</dbReference>
<protein>
    <submittedName>
        <fullName evidence="6">Extracellular solute-binding protein</fullName>
    </submittedName>
</protein>
<dbReference type="PANTHER" id="PTHR43649:SF34">
    <property type="entry name" value="ABC TRANSPORTER PERIPLASMIC-BINDING PROTEIN YCJN-RELATED"/>
    <property type="match status" value="1"/>
</dbReference>
<comment type="similarity">
    <text evidence="1">Belongs to the bacterial solute-binding protein 1 family.</text>
</comment>
<reference evidence="6" key="1">
    <citation type="journal article" date="2020" name="mSystems">
        <title>Genome- and Community-Level Interaction Insights into Carbon Utilization and Element Cycling Functions of Hydrothermarchaeota in Hydrothermal Sediment.</title>
        <authorList>
            <person name="Zhou Z."/>
            <person name="Liu Y."/>
            <person name="Xu W."/>
            <person name="Pan J."/>
            <person name="Luo Z.H."/>
            <person name="Li M."/>
        </authorList>
    </citation>
    <scope>NUCLEOTIDE SEQUENCE [LARGE SCALE GENOMIC DNA]</scope>
    <source>
        <strain evidence="6">SpSt-289</strain>
    </source>
</reference>
<evidence type="ECO:0000256" key="4">
    <source>
        <dbReference type="SAM" id="MobiDB-lite"/>
    </source>
</evidence>